<evidence type="ECO:0000313" key="2">
    <source>
        <dbReference type="EMBL" id="MTR28196.1"/>
    </source>
</evidence>
<dbReference type="PANTHER" id="PTHR32182:SF23">
    <property type="entry name" value="ATP BINDING PROTEIN"/>
    <property type="match status" value="1"/>
</dbReference>
<dbReference type="PANTHER" id="PTHR32182">
    <property type="entry name" value="DNA REPLICATION AND REPAIR PROTEIN RECF"/>
    <property type="match status" value="1"/>
</dbReference>
<dbReference type="GO" id="GO:0005524">
    <property type="term" value="F:ATP binding"/>
    <property type="evidence" value="ECO:0007669"/>
    <property type="project" value="InterPro"/>
</dbReference>
<comment type="caution">
    <text evidence="2">The sequence shown here is derived from an EMBL/GenBank/DDBJ whole genome shotgun (WGS) entry which is preliminary data.</text>
</comment>
<dbReference type="InterPro" id="IPR027417">
    <property type="entry name" value="P-loop_NTPase"/>
</dbReference>
<dbReference type="InterPro" id="IPR003959">
    <property type="entry name" value="ATPase_AAA_core"/>
</dbReference>
<sequence length="748" mass="88330">MVEENNNRLIALIENINDNFKILNFLPEFKVKKVIESGVHKQDSKRRYCFSVEKEAVFQIPYSNNIKEISVIVGENGTGKTTIINQILSGSKEIYLIFEQYNNIYIYFSEGESRISLQSLDKDLYIDDPHEGLFLYKHPYIIKFSNAEEFSDGNIYIPKGAIDASRFENIYNLDKFQAVTDREVPNNKNNYLRETINQVRFVEKFKHKVSKFVDYTRKGVTVGFESDWVGTRSKQLIYLDKVQGLSISEKEKKIINSRLVEYFSVLINYMIEIDYSENTLDDVERLLNFHLSSVKKSNFSVNYLIPTYVNRRRLGEALPGSLSKYGLGRAWIRMWYLFYILHLYIEFLTKRDKSRDIYKGDIERIFNQLDEMAMYIDTDADIIIERERNRELDNLIDRLVNYRDLFFDVVHNRNKEYIWQDFWRIFEAPCTMIAKTLSYNSYFEKTECDDFILSPKRVWNNLERKTSIKNLELLQKIEEQLYKLRAISTDFELLSIIIDNISKVDISAVIDSLRIKWTGLSSGELGLLRSFSNLNYAKTVLQRKRYPEVDKNNFLLLLDEVDLGLHPEWQRKWVHSALPIIEKIFENQHLQLIITSHSPILLSDIYKENVIFLTKNNDVSINQEFEKTFGQNIYTLYKSSFFLNKLMGEYAYKTIEDTVEYLSAEISEKTLDKDNLYYELGENKRNLTAKKIIDSIGDIIIANQLKELFERAFPQIDEGSDLSMIDQLKNQINKLQQELEELERNERK</sequence>
<reference evidence="2 3" key="1">
    <citation type="journal article" date="2019" name="Nat. Med.">
        <title>A library of human gut bacterial isolates paired with longitudinal multiomics data enables mechanistic microbiome research.</title>
        <authorList>
            <person name="Poyet M."/>
            <person name="Groussin M."/>
            <person name="Gibbons S.M."/>
            <person name="Avila-Pacheco J."/>
            <person name="Jiang X."/>
            <person name="Kearney S.M."/>
            <person name="Perrotta A.R."/>
            <person name="Berdy B."/>
            <person name="Zhao S."/>
            <person name="Lieberman T.D."/>
            <person name="Swanson P.K."/>
            <person name="Smith M."/>
            <person name="Roesemann S."/>
            <person name="Alexander J.E."/>
            <person name="Rich S.A."/>
            <person name="Livny J."/>
            <person name="Vlamakis H."/>
            <person name="Clish C."/>
            <person name="Bullock K."/>
            <person name="Deik A."/>
            <person name="Scott J."/>
            <person name="Pierce K.A."/>
            <person name="Xavier R.J."/>
            <person name="Alm E.J."/>
        </authorList>
    </citation>
    <scope>NUCLEOTIDE SEQUENCE [LARGE SCALE GENOMIC DNA]</scope>
    <source>
        <strain evidence="2 3">BIOML-A4</strain>
    </source>
</reference>
<evidence type="ECO:0000259" key="1">
    <source>
        <dbReference type="Pfam" id="PF13304"/>
    </source>
</evidence>
<dbReference type="RefSeq" id="WP_060971975.1">
    <property type="nucleotide sequence ID" value="NZ_JADNKH010000012.1"/>
</dbReference>
<dbReference type="EMBL" id="WMYO01000007">
    <property type="protein sequence ID" value="MTR28196.1"/>
    <property type="molecule type" value="Genomic_DNA"/>
</dbReference>
<protein>
    <submittedName>
        <fullName evidence="2">AAA family ATPase</fullName>
    </submittedName>
</protein>
<dbReference type="GO" id="GO:0006302">
    <property type="term" value="P:double-strand break repair"/>
    <property type="evidence" value="ECO:0007669"/>
    <property type="project" value="TreeGrafter"/>
</dbReference>
<accession>A0A6A8UE92</accession>
<dbReference type="AlphaFoldDB" id="A0A6A8UE92"/>
<feature type="domain" description="ATPase AAA-type core" evidence="1">
    <location>
        <begin position="555"/>
        <end position="603"/>
    </location>
</feature>
<evidence type="ECO:0000313" key="3">
    <source>
        <dbReference type="Proteomes" id="UP000439678"/>
    </source>
</evidence>
<dbReference type="SUPFAM" id="SSF52540">
    <property type="entry name" value="P-loop containing nucleoside triphosphate hydrolases"/>
    <property type="match status" value="1"/>
</dbReference>
<proteinExistence type="predicted"/>
<dbReference type="Gene3D" id="3.40.50.300">
    <property type="entry name" value="P-loop containing nucleotide triphosphate hydrolases"/>
    <property type="match status" value="1"/>
</dbReference>
<name>A0A6A8UE92_STRSL</name>
<organism evidence="2 3">
    <name type="scientific">Streptococcus salivarius</name>
    <dbReference type="NCBI Taxonomy" id="1304"/>
    <lineage>
        <taxon>Bacteria</taxon>
        <taxon>Bacillati</taxon>
        <taxon>Bacillota</taxon>
        <taxon>Bacilli</taxon>
        <taxon>Lactobacillales</taxon>
        <taxon>Streptococcaceae</taxon>
        <taxon>Streptococcus</taxon>
    </lineage>
</organism>
<dbReference type="Proteomes" id="UP000439678">
    <property type="component" value="Unassembled WGS sequence"/>
</dbReference>
<dbReference type="Pfam" id="PF13304">
    <property type="entry name" value="AAA_21"/>
    <property type="match status" value="1"/>
</dbReference>
<dbReference type="GO" id="GO:0000731">
    <property type="term" value="P:DNA synthesis involved in DNA repair"/>
    <property type="evidence" value="ECO:0007669"/>
    <property type="project" value="TreeGrafter"/>
</dbReference>
<dbReference type="GO" id="GO:0016887">
    <property type="term" value="F:ATP hydrolysis activity"/>
    <property type="evidence" value="ECO:0007669"/>
    <property type="project" value="InterPro"/>
</dbReference>
<gene>
    <name evidence="2" type="ORF">GMC65_07530</name>
</gene>